<dbReference type="Proteomes" id="UP000324222">
    <property type="component" value="Unassembled WGS sequence"/>
</dbReference>
<proteinExistence type="predicted"/>
<dbReference type="EMBL" id="VSRR010002901">
    <property type="protein sequence ID" value="MPC33774.1"/>
    <property type="molecule type" value="Genomic_DNA"/>
</dbReference>
<name>A0A5B7EMZ2_PORTR</name>
<dbReference type="AlphaFoldDB" id="A0A5B7EMZ2"/>
<accession>A0A5B7EMZ2</accession>
<gene>
    <name evidence="1" type="ORF">E2C01_027138</name>
</gene>
<comment type="caution">
    <text evidence="1">The sequence shown here is derived from an EMBL/GenBank/DDBJ whole genome shotgun (WGS) entry which is preliminary data.</text>
</comment>
<organism evidence="1 2">
    <name type="scientific">Portunus trituberculatus</name>
    <name type="common">Swimming crab</name>
    <name type="synonym">Neptunus trituberculatus</name>
    <dbReference type="NCBI Taxonomy" id="210409"/>
    <lineage>
        <taxon>Eukaryota</taxon>
        <taxon>Metazoa</taxon>
        <taxon>Ecdysozoa</taxon>
        <taxon>Arthropoda</taxon>
        <taxon>Crustacea</taxon>
        <taxon>Multicrustacea</taxon>
        <taxon>Malacostraca</taxon>
        <taxon>Eumalacostraca</taxon>
        <taxon>Eucarida</taxon>
        <taxon>Decapoda</taxon>
        <taxon>Pleocyemata</taxon>
        <taxon>Brachyura</taxon>
        <taxon>Eubrachyura</taxon>
        <taxon>Portunoidea</taxon>
        <taxon>Portunidae</taxon>
        <taxon>Portuninae</taxon>
        <taxon>Portunus</taxon>
    </lineage>
</organism>
<reference evidence="1 2" key="1">
    <citation type="submission" date="2019-05" db="EMBL/GenBank/DDBJ databases">
        <title>Another draft genome of Portunus trituberculatus and its Hox gene families provides insights of decapod evolution.</title>
        <authorList>
            <person name="Jeong J.-H."/>
            <person name="Song I."/>
            <person name="Kim S."/>
            <person name="Choi T."/>
            <person name="Kim D."/>
            <person name="Ryu S."/>
            <person name="Kim W."/>
        </authorList>
    </citation>
    <scope>NUCLEOTIDE SEQUENCE [LARGE SCALE GENOMIC DNA]</scope>
    <source>
        <tissue evidence="1">Muscle</tissue>
    </source>
</reference>
<evidence type="ECO:0000313" key="1">
    <source>
        <dbReference type="EMBL" id="MPC33774.1"/>
    </source>
</evidence>
<evidence type="ECO:0000313" key="2">
    <source>
        <dbReference type="Proteomes" id="UP000324222"/>
    </source>
</evidence>
<protein>
    <submittedName>
        <fullName evidence="1">Uncharacterized protein</fullName>
    </submittedName>
</protein>
<keyword evidence="2" id="KW-1185">Reference proteome</keyword>
<sequence>MFGSSLPNPAGLALLSSSVTTSSSISILPCDGRQNLAMNYTTLILLTGYNEHSMTNCFILTAISTTPSSTRVKGKYPYTLLASNRLTEVEWSSKKVTATLLEVPLPIICGTCAGLTPLRLLAGLDRMQENVILMTAAAQVTNGG</sequence>